<accession>D0GNB1</accession>
<keyword evidence="2" id="KW-1185">Reference proteome</keyword>
<evidence type="ECO:0000313" key="2">
    <source>
        <dbReference type="Proteomes" id="UP000004226"/>
    </source>
</evidence>
<dbReference type="AlphaFoldDB" id="D0GNB1"/>
<dbReference type="Proteomes" id="UP000004226">
    <property type="component" value="Unassembled WGS sequence"/>
</dbReference>
<dbReference type="RefSeq" id="WP_006807930.1">
    <property type="nucleotide sequence ID" value="NZ_ADAD01000160.1"/>
</dbReference>
<comment type="caution">
    <text evidence="1">The sequence shown here is derived from an EMBL/GenBank/DDBJ whole genome shotgun (WGS) entry which is preliminary data.</text>
</comment>
<proteinExistence type="predicted"/>
<evidence type="ECO:0000313" key="1">
    <source>
        <dbReference type="EMBL" id="EEY34438.1"/>
    </source>
</evidence>
<protein>
    <submittedName>
        <fullName evidence="1">Uncharacterized protein</fullName>
    </submittedName>
</protein>
<sequence length="168" mass="20244">MIKYIETKNLTTNKENFKISYPDILLNEKIYEKTIIEIKKINFNSKNKLEVTYEERVPNMFDLMFSEELNKLLEDKIKEKFGYKLDEEKIEKLSIEEKNKLNIIILSIAREEMLKRLETDKFKYIVSKTKAIFKKENGKWELKDEETLDIENFDIPFLKMKEGNNENN</sequence>
<gene>
    <name evidence="1" type="ORF">HMPREF0554_1904</name>
</gene>
<dbReference type="EMBL" id="ADAD01000160">
    <property type="protein sequence ID" value="EEY34438.1"/>
    <property type="molecule type" value="Genomic_DNA"/>
</dbReference>
<name>D0GNB1_9FUSO</name>
<organism evidence="1 2">
    <name type="scientific">Pseudoleptotrichia goodfellowii F0264</name>
    <dbReference type="NCBI Taxonomy" id="596323"/>
    <lineage>
        <taxon>Bacteria</taxon>
        <taxon>Fusobacteriati</taxon>
        <taxon>Fusobacteriota</taxon>
        <taxon>Fusobacteriia</taxon>
        <taxon>Fusobacteriales</taxon>
        <taxon>Leptotrichiaceae</taxon>
        <taxon>Pseudoleptotrichia</taxon>
    </lineage>
</organism>
<reference evidence="1 2" key="1">
    <citation type="submission" date="2009-10" db="EMBL/GenBank/DDBJ databases">
        <authorList>
            <person name="Harkins D.M."/>
            <person name="Madupu R."/>
            <person name="Durkin A.S."/>
            <person name="Torralba M."/>
            <person name="Methe B."/>
            <person name="Sutton G.G."/>
            <person name="Strausberg R.L."/>
            <person name="Nelson K.E."/>
        </authorList>
    </citation>
    <scope>NUCLEOTIDE SEQUENCE [LARGE SCALE GENOMIC DNA]</scope>
    <source>
        <strain evidence="1 2">F0264</strain>
    </source>
</reference>